<dbReference type="PANTHER" id="PTHR30548">
    <property type="entry name" value="2-HYDROXYGLUTARYL-COA DEHYDRATASE, D-COMPONENT-RELATED"/>
    <property type="match status" value="1"/>
</dbReference>
<sequence>MIKNDMLKLYFAQMVSALEKKLKQKVTARRKFIYEIGRVGSRIFDDNWSIGWTTVFVPYEILTSMNISGMFVEFFGAMVSSAGISERYFEIAESKGFSTDGCSYHRAMIGSAIDGLMPKPDVLIGASIPCNGGVKALKRIGEIFKKDVFILNIPIEVTSDSVDYLVEQYKQLIEYIERETGRNLDDHKLKQAIRYNNQAREYVIEIENLCKNVPSPVNFNDLKNFIMFVLLQGSKEGVEVAKTYRDEFKYRIENELFTTPKEKHRLLWIQNRIQFKTDILNLLEKQYGANIVIDELNHIWWDPMDENDPLRSLAQRMITHPLVGPVERRIKVLTQLAKEYRIDGAINPAHLGCRQTSGARALFKDAFQKIGVPLIDLDIDCVDERNYSSGQIMTRLEAFMEIL</sequence>
<feature type="non-terminal residue" evidence="2">
    <location>
        <position position="403"/>
    </location>
</feature>
<evidence type="ECO:0000256" key="1">
    <source>
        <dbReference type="ARBA" id="ARBA00005806"/>
    </source>
</evidence>
<accession>A0A0F9AP11</accession>
<proteinExistence type="inferred from homology"/>
<dbReference type="Gene3D" id="3.40.50.11890">
    <property type="match status" value="1"/>
</dbReference>
<reference evidence="2" key="1">
    <citation type="journal article" date="2015" name="Nature">
        <title>Complex archaea that bridge the gap between prokaryotes and eukaryotes.</title>
        <authorList>
            <person name="Spang A."/>
            <person name="Saw J.H."/>
            <person name="Jorgensen S.L."/>
            <person name="Zaremba-Niedzwiedzka K."/>
            <person name="Martijn J."/>
            <person name="Lind A.E."/>
            <person name="van Eijk R."/>
            <person name="Schleper C."/>
            <person name="Guy L."/>
            <person name="Ettema T.J."/>
        </authorList>
    </citation>
    <scope>NUCLEOTIDE SEQUENCE</scope>
</reference>
<dbReference type="Gene3D" id="3.40.50.11900">
    <property type="match status" value="1"/>
</dbReference>
<name>A0A0F9AP11_9ZZZZ</name>
<protein>
    <recommendedName>
        <fullName evidence="3">2-hydroxyacyl-CoA dehydratase</fullName>
    </recommendedName>
</protein>
<dbReference type="PANTHER" id="PTHR30548:SF2">
    <property type="entry name" value="2-HYDROXYACYL-COA DEHYDRATASE,D-COMPONENT"/>
    <property type="match status" value="1"/>
</dbReference>
<organism evidence="2">
    <name type="scientific">marine sediment metagenome</name>
    <dbReference type="NCBI Taxonomy" id="412755"/>
    <lineage>
        <taxon>unclassified sequences</taxon>
        <taxon>metagenomes</taxon>
        <taxon>ecological metagenomes</taxon>
    </lineage>
</organism>
<dbReference type="Pfam" id="PF06050">
    <property type="entry name" value="HGD-D"/>
    <property type="match status" value="1"/>
</dbReference>
<comment type="similarity">
    <text evidence="1">Belongs to the FldB/FldC dehydratase alpha/beta subunit family.</text>
</comment>
<gene>
    <name evidence="2" type="ORF">LCGC14_2825730</name>
</gene>
<dbReference type="EMBL" id="LAZR01053685">
    <property type="protein sequence ID" value="KKK80214.1"/>
    <property type="molecule type" value="Genomic_DNA"/>
</dbReference>
<evidence type="ECO:0008006" key="3">
    <source>
        <dbReference type="Google" id="ProtNLM"/>
    </source>
</evidence>
<feature type="non-terminal residue" evidence="2">
    <location>
        <position position="1"/>
    </location>
</feature>
<evidence type="ECO:0000313" key="2">
    <source>
        <dbReference type="EMBL" id="KKK80214.1"/>
    </source>
</evidence>
<dbReference type="InterPro" id="IPR010327">
    <property type="entry name" value="FldB/FldC_alpha/beta"/>
</dbReference>
<comment type="caution">
    <text evidence="2">The sequence shown here is derived from an EMBL/GenBank/DDBJ whole genome shotgun (WGS) entry which is preliminary data.</text>
</comment>
<dbReference type="AlphaFoldDB" id="A0A0F9AP11"/>